<keyword evidence="2" id="KW-0418">Kinase</keyword>
<keyword evidence="3" id="KW-1185">Reference proteome</keyword>
<feature type="domain" description="DAGKc" evidence="1">
    <location>
        <begin position="1"/>
        <end position="129"/>
    </location>
</feature>
<dbReference type="NCBIfam" id="TIGR00147">
    <property type="entry name" value="YegS/Rv2252/BmrU family lipid kinase"/>
    <property type="match status" value="1"/>
</dbReference>
<dbReference type="InterPro" id="IPR005218">
    <property type="entry name" value="Diacylglycerol/lipid_kinase"/>
</dbReference>
<dbReference type="Gene3D" id="2.60.200.40">
    <property type="match status" value="1"/>
</dbReference>
<dbReference type="InterPro" id="IPR016064">
    <property type="entry name" value="NAD/diacylglycerol_kinase_sf"/>
</dbReference>
<dbReference type="PANTHER" id="PTHR30492:SF0">
    <property type="entry name" value="METHYLGLYOXAL SYNTHASE"/>
    <property type="match status" value="1"/>
</dbReference>
<reference evidence="2 3" key="1">
    <citation type="submission" date="2022-04" db="EMBL/GenBank/DDBJ databases">
        <title>Positive selection, recombination, and allopatry shape intraspecific diversity of widespread and dominant cyanobacteria.</title>
        <authorList>
            <person name="Wei J."/>
            <person name="Shu W."/>
            <person name="Hu C."/>
        </authorList>
    </citation>
    <scope>NUCLEOTIDE SEQUENCE [LARGE SCALE GENOMIC DNA]</scope>
    <source>
        <strain evidence="2 3">GB2-A4</strain>
    </source>
</reference>
<dbReference type="SMART" id="SM00046">
    <property type="entry name" value="DAGKc"/>
    <property type="match status" value="1"/>
</dbReference>
<dbReference type="InterPro" id="IPR004363">
    <property type="entry name" value="Methylgl_synth"/>
</dbReference>
<dbReference type="InterPro" id="IPR001206">
    <property type="entry name" value="Diacylglycerol_kinase_cat_dom"/>
</dbReference>
<evidence type="ECO:0000313" key="3">
    <source>
        <dbReference type="Proteomes" id="UP001464891"/>
    </source>
</evidence>
<name>A0ABV0J1F7_9CYAN</name>
<gene>
    <name evidence="2" type="ORF">NC998_00695</name>
</gene>
<dbReference type="NCBIfam" id="NF002033">
    <property type="entry name" value="PRK00861.1"/>
    <property type="match status" value="1"/>
</dbReference>
<comment type="caution">
    <text evidence="2">The sequence shown here is derived from an EMBL/GenBank/DDBJ whole genome shotgun (WGS) entry which is preliminary data.</text>
</comment>
<dbReference type="GO" id="GO:0016301">
    <property type="term" value="F:kinase activity"/>
    <property type="evidence" value="ECO:0007669"/>
    <property type="project" value="UniProtKB-KW"/>
</dbReference>
<dbReference type="RefSeq" id="WP_190431157.1">
    <property type="nucleotide sequence ID" value="NZ_JAMPKM010000001.1"/>
</dbReference>
<dbReference type="InterPro" id="IPR017438">
    <property type="entry name" value="ATP-NAD_kinase_N"/>
</dbReference>
<dbReference type="PANTHER" id="PTHR30492">
    <property type="entry name" value="METHYLGLYOXAL SYNTHASE"/>
    <property type="match status" value="1"/>
</dbReference>
<dbReference type="PROSITE" id="PS50146">
    <property type="entry name" value="DAGK"/>
    <property type="match status" value="1"/>
</dbReference>
<dbReference type="InterPro" id="IPR045540">
    <property type="entry name" value="YegS/DAGK_C"/>
</dbReference>
<organism evidence="2 3">
    <name type="scientific">Trichocoleus desertorum GB2-A4</name>
    <dbReference type="NCBI Taxonomy" id="2933944"/>
    <lineage>
        <taxon>Bacteria</taxon>
        <taxon>Bacillati</taxon>
        <taxon>Cyanobacteriota</taxon>
        <taxon>Cyanophyceae</taxon>
        <taxon>Leptolyngbyales</taxon>
        <taxon>Trichocoleusaceae</taxon>
        <taxon>Trichocoleus</taxon>
    </lineage>
</organism>
<dbReference type="Gene3D" id="3.40.50.10330">
    <property type="entry name" value="Probable inorganic polyphosphate/atp-NAD kinase, domain 1"/>
    <property type="match status" value="1"/>
</dbReference>
<protein>
    <submittedName>
        <fullName evidence="2">YegS/Rv2252/BmrU family lipid kinase</fullName>
    </submittedName>
</protein>
<sequence length="333" mass="34627">MIRSACLIFNPIAGQSDPAQDLAKIRALLEPEMELEILSTTKTVDADQLAYNAVQRGVEALIASGGDGTLSATAAALVGTDIPLGVISRGTANAFANALGIPDSIEAACATILAGETKKVDAAYCNGKPMLLLAGIGFEAETVEQADRTSKNRLGMLAYILAGVKQLGQLPAFDAEIETDDQIIQVSASAITVANAAPPTSILAQGPAGVIFDDGLLDLTVVAPRNVAGAIAASYHLLQSALTGNATERDDIGYLRAKRLKVSTQPPQKVVLDGELIGTTPIELECVPQGLTIFAPSAPETVIEEKLDGLPNLVVVSKAQLESEDDEKSSEVR</sequence>
<dbReference type="SUPFAM" id="SSF111331">
    <property type="entry name" value="NAD kinase/diacylglycerol kinase-like"/>
    <property type="match status" value="1"/>
</dbReference>
<accession>A0ABV0J1F7</accession>
<dbReference type="Proteomes" id="UP001464891">
    <property type="component" value="Unassembled WGS sequence"/>
</dbReference>
<dbReference type="Pfam" id="PF19279">
    <property type="entry name" value="YegS_C"/>
    <property type="match status" value="1"/>
</dbReference>
<evidence type="ECO:0000313" key="2">
    <source>
        <dbReference type="EMBL" id="MEP0815609.1"/>
    </source>
</evidence>
<dbReference type="Pfam" id="PF00781">
    <property type="entry name" value="DAGK_cat"/>
    <property type="match status" value="1"/>
</dbReference>
<evidence type="ECO:0000259" key="1">
    <source>
        <dbReference type="PROSITE" id="PS50146"/>
    </source>
</evidence>
<proteinExistence type="predicted"/>
<keyword evidence="2" id="KW-0808">Transferase</keyword>
<dbReference type="EMBL" id="JAMPKM010000001">
    <property type="protein sequence ID" value="MEP0815609.1"/>
    <property type="molecule type" value="Genomic_DNA"/>
</dbReference>